<reference evidence="2" key="1">
    <citation type="journal article" date="2014" name="Front. Microbiol.">
        <title>High frequency of phylogenetically diverse reductive dehalogenase-homologous genes in deep subseafloor sedimentary metagenomes.</title>
        <authorList>
            <person name="Kawai M."/>
            <person name="Futagami T."/>
            <person name="Toyoda A."/>
            <person name="Takaki Y."/>
            <person name="Nishi S."/>
            <person name="Hori S."/>
            <person name="Arai W."/>
            <person name="Tsubouchi T."/>
            <person name="Morono Y."/>
            <person name="Uchiyama I."/>
            <person name="Ito T."/>
            <person name="Fujiyama A."/>
            <person name="Inagaki F."/>
            <person name="Takami H."/>
        </authorList>
    </citation>
    <scope>NUCLEOTIDE SEQUENCE</scope>
    <source>
        <strain evidence="2">Expedition CK06-06</strain>
    </source>
</reference>
<evidence type="ECO:0000313" key="2">
    <source>
        <dbReference type="EMBL" id="GAH22514.1"/>
    </source>
</evidence>
<dbReference type="EMBL" id="BARU01003306">
    <property type="protein sequence ID" value="GAH22514.1"/>
    <property type="molecule type" value="Genomic_DNA"/>
</dbReference>
<comment type="caution">
    <text evidence="2">The sequence shown here is derived from an EMBL/GenBank/DDBJ whole genome shotgun (WGS) entry which is preliminary data.</text>
</comment>
<dbReference type="Pfam" id="PF00072">
    <property type="entry name" value="Response_reg"/>
    <property type="match status" value="1"/>
</dbReference>
<gene>
    <name evidence="2" type="ORF">S03H2_07242</name>
</gene>
<dbReference type="InterPro" id="IPR052048">
    <property type="entry name" value="ST_Response_Regulator"/>
</dbReference>
<organism evidence="2">
    <name type="scientific">marine sediment metagenome</name>
    <dbReference type="NCBI Taxonomy" id="412755"/>
    <lineage>
        <taxon>unclassified sequences</taxon>
        <taxon>metagenomes</taxon>
        <taxon>ecological metagenomes</taxon>
    </lineage>
</organism>
<protein>
    <recommendedName>
        <fullName evidence="1">Response regulatory domain-containing protein</fullName>
    </recommendedName>
</protein>
<dbReference type="AlphaFoldDB" id="X1EZE4"/>
<name>X1EZE4_9ZZZZ</name>
<feature type="non-terminal residue" evidence="2">
    <location>
        <position position="71"/>
    </location>
</feature>
<dbReference type="InterPro" id="IPR001789">
    <property type="entry name" value="Sig_transdc_resp-reg_receiver"/>
</dbReference>
<sequence length="71" mass="8190">MKIKDKQENFSFLIVDDDEYILDSFSQLITLRGYTCYTALNGKKALDILSKKKVDVIIADMKMPEMNGMHL</sequence>
<dbReference type="PANTHER" id="PTHR43228">
    <property type="entry name" value="TWO-COMPONENT RESPONSE REGULATOR"/>
    <property type="match status" value="1"/>
</dbReference>
<accession>X1EZE4</accession>
<dbReference type="SUPFAM" id="SSF52172">
    <property type="entry name" value="CheY-like"/>
    <property type="match status" value="1"/>
</dbReference>
<dbReference type="PANTHER" id="PTHR43228:SF1">
    <property type="entry name" value="TWO-COMPONENT RESPONSE REGULATOR ARR22"/>
    <property type="match status" value="1"/>
</dbReference>
<dbReference type="Gene3D" id="3.40.50.2300">
    <property type="match status" value="1"/>
</dbReference>
<evidence type="ECO:0000259" key="1">
    <source>
        <dbReference type="PROSITE" id="PS50110"/>
    </source>
</evidence>
<feature type="domain" description="Response regulatory" evidence="1">
    <location>
        <begin position="11"/>
        <end position="71"/>
    </location>
</feature>
<proteinExistence type="predicted"/>
<dbReference type="PROSITE" id="PS50110">
    <property type="entry name" value="RESPONSE_REGULATORY"/>
    <property type="match status" value="1"/>
</dbReference>
<dbReference type="InterPro" id="IPR011006">
    <property type="entry name" value="CheY-like_superfamily"/>
</dbReference>
<dbReference type="GO" id="GO:0000160">
    <property type="term" value="P:phosphorelay signal transduction system"/>
    <property type="evidence" value="ECO:0007669"/>
    <property type="project" value="InterPro"/>
</dbReference>